<dbReference type="Pfam" id="PF25225">
    <property type="entry name" value="DUF7843"/>
    <property type="match status" value="1"/>
</dbReference>
<dbReference type="EMBL" id="LUKF01000019">
    <property type="protein sequence ID" value="KYG60698.1"/>
    <property type="molecule type" value="Genomic_DNA"/>
</dbReference>
<dbReference type="Proteomes" id="UP000075391">
    <property type="component" value="Unassembled WGS sequence"/>
</dbReference>
<dbReference type="Pfam" id="PF13387">
    <property type="entry name" value="Lnb_N"/>
    <property type="match status" value="1"/>
</dbReference>
<dbReference type="AlphaFoldDB" id="A0A150WCU9"/>
<protein>
    <submittedName>
        <fullName evidence="4">Uncharacterized protein</fullName>
    </submittedName>
</protein>
<name>A0A150WCU9_BDEBC</name>
<gene>
    <name evidence="4" type="ORF">AZI85_11930</name>
</gene>
<evidence type="ECO:0000313" key="4">
    <source>
        <dbReference type="EMBL" id="KYG60698.1"/>
    </source>
</evidence>
<evidence type="ECO:0000259" key="1">
    <source>
        <dbReference type="Pfam" id="PF13387"/>
    </source>
</evidence>
<feature type="domain" description="Lnb N-terminal periplasmic" evidence="1">
    <location>
        <begin position="124"/>
        <end position="293"/>
    </location>
</feature>
<dbReference type="RefSeq" id="WP_063244960.1">
    <property type="nucleotide sequence ID" value="NZ_LUKF01000019.1"/>
</dbReference>
<evidence type="ECO:0000259" key="3">
    <source>
        <dbReference type="Pfam" id="PF25225"/>
    </source>
</evidence>
<proteinExistence type="predicted"/>
<accession>A0A150WCU9</accession>
<evidence type="ECO:0000313" key="5">
    <source>
        <dbReference type="Proteomes" id="UP000075391"/>
    </source>
</evidence>
<dbReference type="Pfam" id="PF25222">
    <property type="entry name" value="DUF7840"/>
    <property type="match status" value="1"/>
</dbReference>
<sequence length="601" mass="68961">MVRNFVFCLFLIAPLFTWGFSLDKVSEYQKQIIEREMWNDPQWIRLGHYRKTWLSDFKSPLLGNFFLSSQGSVNPREELLKTIEVLFSSEESAKKYQCHYLARTSWLKSALKMDAQDIVVCPERDAWKKQLGATELFLVFASSDLNSAGSSFGHTFLRLHNPKNVKQLELLDYGINYAAMTGPDGGALYALKGLFGFYPGNYSMLPYYQKMREYTNLEGRNLWEYRLNLSASEVSFLIDHLLELEGSYADYYFLSDNCSQQILELIEVAKPHLDLSSQFHDATIPLDTVKTLNDHWLLSDEKLRLSLQTEWRARYAGLNLAQKNALKKIVRHQDTSSLANLDVKEKAETLEASISYLAVKEYREEKEYKNEKYALSVARARLGPQTSPVQIPQPRSPLSSPNSVAWYLGYGQFDHEDFYRFKFRRAFHDLLSDDSGLSPFSHLEILSFDFRYFSENQNLDLYEAVLLKSFSTAPVTTLDTPVSWRVEVGTMPKLVPYFNLAAGFSFDFSFLEATRISLLGVSENLNLTEVAQPHLGPEILLMTKTPGMRALVGTKYLYNTSEGRGFFENKAGVSFDVLNFEIRLEGRVRDELPEFTASVIF</sequence>
<dbReference type="InterPro" id="IPR057165">
    <property type="entry name" value="DUF7843"/>
</dbReference>
<feature type="domain" description="DUF7840" evidence="2">
    <location>
        <begin position="395"/>
        <end position="561"/>
    </location>
</feature>
<organism evidence="4 5">
    <name type="scientific">Bdellovibrio bacteriovorus</name>
    <dbReference type="NCBI Taxonomy" id="959"/>
    <lineage>
        <taxon>Bacteria</taxon>
        <taxon>Pseudomonadati</taxon>
        <taxon>Bdellovibrionota</taxon>
        <taxon>Bdellovibrionia</taxon>
        <taxon>Bdellovibrionales</taxon>
        <taxon>Pseudobdellovibrionaceae</taxon>
        <taxon>Bdellovibrio</taxon>
    </lineage>
</organism>
<dbReference type="InterPro" id="IPR025178">
    <property type="entry name" value="Lnb_N"/>
</dbReference>
<comment type="caution">
    <text evidence="4">The sequence shown here is derived from an EMBL/GenBank/DDBJ whole genome shotgun (WGS) entry which is preliminary data.</text>
</comment>
<evidence type="ECO:0000259" key="2">
    <source>
        <dbReference type="Pfam" id="PF25222"/>
    </source>
</evidence>
<reference evidence="4 5" key="1">
    <citation type="submission" date="2016-03" db="EMBL/GenBank/DDBJ databases">
        <authorList>
            <person name="Ploux O."/>
        </authorList>
    </citation>
    <scope>NUCLEOTIDE SEQUENCE [LARGE SCALE GENOMIC DNA]</scope>
    <source>
        <strain evidence="4 5">BER2</strain>
    </source>
</reference>
<dbReference type="InterPro" id="IPR057162">
    <property type="entry name" value="DUF7840"/>
</dbReference>
<dbReference type="OrthoDB" id="5287439at2"/>
<feature type="domain" description="DUF7843" evidence="3">
    <location>
        <begin position="36"/>
        <end position="109"/>
    </location>
</feature>